<dbReference type="AlphaFoldDB" id="A0A517U2Y7"/>
<dbReference type="SMART" id="SM01323">
    <property type="entry name" value="YajC"/>
    <property type="match status" value="1"/>
</dbReference>
<evidence type="ECO:0000256" key="3">
    <source>
        <dbReference type="ARBA" id="ARBA00014962"/>
    </source>
</evidence>
<keyword evidence="5" id="KW-1003">Cell membrane</keyword>
<keyword evidence="7" id="KW-0653">Protein transport</keyword>
<name>A0A517U2Y7_9BACT</name>
<comment type="similarity">
    <text evidence="2">Belongs to the YajC family.</text>
</comment>
<keyword evidence="4" id="KW-0813">Transport</keyword>
<dbReference type="Proteomes" id="UP000317909">
    <property type="component" value="Chromosome"/>
</dbReference>
<gene>
    <name evidence="12" type="ORF">I41_41860</name>
</gene>
<dbReference type="PRINTS" id="PR01853">
    <property type="entry name" value="YAJCTRNLCASE"/>
</dbReference>
<evidence type="ECO:0000313" key="13">
    <source>
        <dbReference type="Proteomes" id="UP000317909"/>
    </source>
</evidence>
<sequence>MEFTSWGLLLAQAETAEAPKGAADGAAAEQAPSSPFNSFLVPLTLIMVMFYFLILRPQKAKDQQFKSLVESLKETDRVVTIGGIHGIVTNVQRNADGAIVTVRIDESTGTKIRVGASAIARILTDEEKSA</sequence>
<dbReference type="KEGG" id="llh:I41_41860"/>
<dbReference type="EMBL" id="CP036339">
    <property type="protein sequence ID" value="QDT74980.1"/>
    <property type="molecule type" value="Genomic_DNA"/>
</dbReference>
<evidence type="ECO:0000256" key="7">
    <source>
        <dbReference type="ARBA" id="ARBA00022927"/>
    </source>
</evidence>
<comment type="subcellular location">
    <subcellularLocation>
        <location evidence="1">Cell membrane</location>
        <topology evidence="1">Single-pass membrane protein</topology>
    </subcellularLocation>
</comment>
<reference evidence="12 13" key="1">
    <citation type="submission" date="2019-02" db="EMBL/GenBank/DDBJ databases">
        <title>Deep-cultivation of Planctomycetes and their phenomic and genomic characterization uncovers novel biology.</title>
        <authorList>
            <person name="Wiegand S."/>
            <person name="Jogler M."/>
            <person name="Boedeker C."/>
            <person name="Pinto D."/>
            <person name="Vollmers J."/>
            <person name="Rivas-Marin E."/>
            <person name="Kohn T."/>
            <person name="Peeters S.H."/>
            <person name="Heuer A."/>
            <person name="Rast P."/>
            <person name="Oberbeckmann S."/>
            <person name="Bunk B."/>
            <person name="Jeske O."/>
            <person name="Meyerdierks A."/>
            <person name="Storesund J.E."/>
            <person name="Kallscheuer N."/>
            <person name="Luecker S."/>
            <person name="Lage O.M."/>
            <person name="Pohl T."/>
            <person name="Merkel B.J."/>
            <person name="Hornburger P."/>
            <person name="Mueller R.-W."/>
            <person name="Bruemmer F."/>
            <person name="Labrenz M."/>
            <person name="Spormann A.M."/>
            <person name="Op den Camp H."/>
            <person name="Overmann J."/>
            <person name="Amann R."/>
            <person name="Jetten M.S.M."/>
            <person name="Mascher T."/>
            <person name="Medema M.H."/>
            <person name="Devos D.P."/>
            <person name="Kaster A.-K."/>
            <person name="Ovreas L."/>
            <person name="Rohde M."/>
            <person name="Galperin M.Y."/>
            <person name="Jogler C."/>
        </authorList>
    </citation>
    <scope>NUCLEOTIDE SEQUENCE [LARGE SCALE GENOMIC DNA]</scope>
    <source>
        <strain evidence="12 13">I41</strain>
    </source>
</reference>
<dbReference type="GO" id="GO:0005886">
    <property type="term" value="C:plasma membrane"/>
    <property type="evidence" value="ECO:0007669"/>
    <property type="project" value="UniProtKB-SubCell"/>
</dbReference>
<evidence type="ECO:0000256" key="6">
    <source>
        <dbReference type="ARBA" id="ARBA00022692"/>
    </source>
</evidence>
<dbReference type="OrthoDB" id="9800132at2"/>
<keyword evidence="10 11" id="KW-0472">Membrane</keyword>
<dbReference type="RefSeq" id="WP_145434687.1">
    <property type="nucleotide sequence ID" value="NZ_CP036339.1"/>
</dbReference>
<keyword evidence="6 11" id="KW-0812">Transmembrane</keyword>
<evidence type="ECO:0000256" key="4">
    <source>
        <dbReference type="ARBA" id="ARBA00022448"/>
    </source>
</evidence>
<dbReference type="NCBIfam" id="TIGR00739">
    <property type="entry name" value="yajC"/>
    <property type="match status" value="1"/>
</dbReference>
<keyword evidence="13" id="KW-1185">Reference proteome</keyword>
<protein>
    <recommendedName>
        <fullName evidence="3">Sec translocon accessory complex subunit YajC</fullName>
    </recommendedName>
</protein>
<proteinExistence type="inferred from homology"/>
<evidence type="ECO:0000256" key="1">
    <source>
        <dbReference type="ARBA" id="ARBA00004162"/>
    </source>
</evidence>
<accession>A0A517U2Y7</accession>
<keyword evidence="9" id="KW-0811">Translocation</keyword>
<keyword evidence="8 11" id="KW-1133">Transmembrane helix</keyword>
<evidence type="ECO:0000256" key="2">
    <source>
        <dbReference type="ARBA" id="ARBA00006742"/>
    </source>
</evidence>
<dbReference type="PANTHER" id="PTHR33909">
    <property type="entry name" value="SEC TRANSLOCON ACCESSORY COMPLEX SUBUNIT YAJC"/>
    <property type="match status" value="1"/>
</dbReference>
<evidence type="ECO:0000256" key="9">
    <source>
        <dbReference type="ARBA" id="ARBA00023010"/>
    </source>
</evidence>
<dbReference type="GO" id="GO:0015031">
    <property type="term" value="P:protein transport"/>
    <property type="evidence" value="ECO:0007669"/>
    <property type="project" value="UniProtKB-KW"/>
</dbReference>
<evidence type="ECO:0000256" key="10">
    <source>
        <dbReference type="ARBA" id="ARBA00023136"/>
    </source>
</evidence>
<organism evidence="12 13">
    <name type="scientific">Lacipirellula limnantheis</name>
    <dbReference type="NCBI Taxonomy" id="2528024"/>
    <lineage>
        <taxon>Bacteria</taxon>
        <taxon>Pseudomonadati</taxon>
        <taxon>Planctomycetota</taxon>
        <taxon>Planctomycetia</taxon>
        <taxon>Pirellulales</taxon>
        <taxon>Lacipirellulaceae</taxon>
        <taxon>Lacipirellula</taxon>
    </lineage>
</organism>
<evidence type="ECO:0000256" key="5">
    <source>
        <dbReference type="ARBA" id="ARBA00022475"/>
    </source>
</evidence>
<evidence type="ECO:0000256" key="11">
    <source>
        <dbReference type="SAM" id="Phobius"/>
    </source>
</evidence>
<evidence type="ECO:0000313" key="12">
    <source>
        <dbReference type="EMBL" id="QDT74980.1"/>
    </source>
</evidence>
<dbReference type="Pfam" id="PF02699">
    <property type="entry name" value="YajC"/>
    <property type="match status" value="1"/>
</dbReference>
<evidence type="ECO:0000256" key="8">
    <source>
        <dbReference type="ARBA" id="ARBA00022989"/>
    </source>
</evidence>
<dbReference type="PANTHER" id="PTHR33909:SF1">
    <property type="entry name" value="SEC TRANSLOCON ACCESSORY COMPLEX SUBUNIT YAJC"/>
    <property type="match status" value="1"/>
</dbReference>
<feature type="transmembrane region" description="Helical" evidence="11">
    <location>
        <begin position="39"/>
        <end position="55"/>
    </location>
</feature>
<dbReference type="InterPro" id="IPR003849">
    <property type="entry name" value="Preprotein_translocase_YajC"/>
</dbReference>